<keyword evidence="9" id="KW-0812">Transmembrane</keyword>
<dbReference type="EMBL" id="JAQAGZ010000011">
    <property type="protein sequence ID" value="MCZ8514257.1"/>
    <property type="molecule type" value="Genomic_DNA"/>
</dbReference>
<accession>A0ABT4QBI8</accession>
<evidence type="ECO:0000256" key="6">
    <source>
        <dbReference type="ARBA" id="ARBA00022777"/>
    </source>
</evidence>
<keyword evidence="3" id="KW-0597">Phosphoprotein</keyword>
<name>A0ABT4QBI8_9BACL</name>
<keyword evidence="6" id="KW-0418">Kinase</keyword>
<keyword evidence="9" id="KW-0472">Membrane</keyword>
<dbReference type="Pfam" id="PF02518">
    <property type="entry name" value="HATPase_c"/>
    <property type="match status" value="1"/>
</dbReference>
<evidence type="ECO:0000256" key="8">
    <source>
        <dbReference type="ARBA" id="ARBA00023012"/>
    </source>
</evidence>
<dbReference type="RefSeq" id="WP_269882781.1">
    <property type="nucleotide sequence ID" value="NZ_JAQAGZ010000011.1"/>
</dbReference>
<dbReference type="Gene3D" id="3.30.565.10">
    <property type="entry name" value="Histidine kinase-like ATPase, C-terminal domain"/>
    <property type="match status" value="1"/>
</dbReference>
<feature type="transmembrane region" description="Helical" evidence="9">
    <location>
        <begin position="186"/>
        <end position="207"/>
    </location>
</feature>
<dbReference type="Proteomes" id="UP001527882">
    <property type="component" value="Unassembled WGS sequence"/>
</dbReference>
<dbReference type="InterPro" id="IPR004358">
    <property type="entry name" value="Sig_transdc_His_kin-like_C"/>
</dbReference>
<keyword evidence="8" id="KW-0902">Two-component regulatory system</keyword>
<keyword evidence="5" id="KW-0547">Nucleotide-binding</keyword>
<evidence type="ECO:0000256" key="2">
    <source>
        <dbReference type="ARBA" id="ARBA00012438"/>
    </source>
</evidence>
<dbReference type="PROSITE" id="PS50109">
    <property type="entry name" value="HIS_KIN"/>
    <property type="match status" value="1"/>
</dbReference>
<dbReference type="GO" id="GO:0005524">
    <property type="term" value="F:ATP binding"/>
    <property type="evidence" value="ECO:0007669"/>
    <property type="project" value="UniProtKB-KW"/>
</dbReference>
<reference evidence="11 12" key="1">
    <citation type="submission" date="2022-12" db="EMBL/GenBank/DDBJ databases">
        <title>Draft genome sequence of Paenibacillus sp. dW9.</title>
        <authorList>
            <person name="Choi E.-W."/>
            <person name="Kim D.-U."/>
        </authorList>
    </citation>
    <scope>NUCLEOTIDE SEQUENCE [LARGE SCALE GENOMIC DNA]</scope>
    <source>
        <strain evidence="12">dW9</strain>
    </source>
</reference>
<keyword evidence="9" id="KW-1133">Transmembrane helix</keyword>
<evidence type="ECO:0000256" key="7">
    <source>
        <dbReference type="ARBA" id="ARBA00022840"/>
    </source>
</evidence>
<keyword evidence="12" id="KW-1185">Reference proteome</keyword>
<dbReference type="PANTHER" id="PTHR43065:SF10">
    <property type="entry name" value="PEROXIDE STRESS-ACTIVATED HISTIDINE KINASE MAK3"/>
    <property type="match status" value="1"/>
</dbReference>
<evidence type="ECO:0000259" key="10">
    <source>
        <dbReference type="PROSITE" id="PS50109"/>
    </source>
</evidence>
<feature type="transmembrane region" description="Helical" evidence="9">
    <location>
        <begin position="233"/>
        <end position="254"/>
    </location>
</feature>
<dbReference type="PANTHER" id="PTHR43065">
    <property type="entry name" value="SENSOR HISTIDINE KINASE"/>
    <property type="match status" value="1"/>
</dbReference>
<feature type="transmembrane region" description="Helical" evidence="9">
    <location>
        <begin position="83"/>
        <end position="102"/>
    </location>
</feature>
<dbReference type="SUPFAM" id="SSF55874">
    <property type="entry name" value="ATPase domain of HSP90 chaperone/DNA topoisomerase II/histidine kinase"/>
    <property type="match status" value="1"/>
</dbReference>
<evidence type="ECO:0000313" key="12">
    <source>
        <dbReference type="Proteomes" id="UP001527882"/>
    </source>
</evidence>
<proteinExistence type="predicted"/>
<keyword evidence="7 11" id="KW-0067">ATP-binding</keyword>
<comment type="catalytic activity">
    <reaction evidence="1">
        <text>ATP + protein L-histidine = ADP + protein N-phospho-L-histidine.</text>
        <dbReference type="EC" id="2.7.13.3"/>
    </reaction>
</comment>
<dbReference type="PRINTS" id="PR00344">
    <property type="entry name" value="BCTRLSENSOR"/>
</dbReference>
<feature type="transmembrane region" description="Helical" evidence="9">
    <location>
        <begin position="51"/>
        <end position="71"/>
    </location>
</feature>
<feature type="domain" description="Histidine kinase" evidence="10">
    <location>
        <begin position="283"/>
        <end position="491"/>
    </location>
</feature>
<evidence type="ECO:0000256" key="4">
    <source>
        <dbReference type="ARBA" id="ARBA00022679"/>
    </source>
</evidence>
<dbReference type="InterPro" id="IPR005467">
    <property type="entry name" value="His_kinase_dom"/>
</dbReference>
<evidence type="ECO:0000256" key="1">
    <source>
        <dbReference type="ARBA" id="ARBA00000085"/>
    </source>
</evidence>
<protein>
    <recommendedName>
        <fullName evidence="2">histidine kinase</fullName>
        <ecNumber evidence="2">2.7.13.3</ecNumber>
    </recommendedName>
</protein>
<keyword evidence="4" id="KW-0808">Transferase</keyword>
<comment type="caution">
    <text evidence="11">The sequence shown here is derived from an EMBL/GenBank/DDBJ whole genome shotgun (WGS) entry which is preliminary data.</text>
</comment>
<feature type="transmembrane region" description="Helical" evidence="9">
    <location>
        <begin position="157"/>
        <end position="174"/>
    </location>
</feature>
<dbReference type="InterPro" id="IPR036890">
    <property type="entry name" value="HATPase_C_sf"/>
</dbReference>
<feature type="transmembrane region" description="Helical" evidence="9">
    <location>
        <begin position="114"/>
        <end position="137"/>
    </location>
</feature>
<evidence type="ECO:0000313" key="11">
    <source>
        <dbReference type="EMBL" id="MCZ8514257.1"/>
    </source>
</evidence>
<dbReference type="InterPro" id="IPR003594">
    <property type="entry name" value="HATPase_dom"/>
</dbReference>
<evidence type="ECO:0000256" key="5">
    <source>
        <dbReference type="ARBA" id="ARBA00022741"/>
    </source>
</evidence>
<gene>
    <name evidence="11" type="ORF">O9H85_17845</name>
</gene>
<dbReference type="SMART" id="SM00387">
    <property type="entry name" value="HATPase_c"/>
    <property type="match status" value="1"/>
</dbReference>
<evidence type="ECO:0000256" key="3">
    <source>
        <dbReference type="ARBA" id="ARBA00022553"/>
    </source>
</evidence>
<feature type="transmembrane region" description="Helical" evidence="9">
    <location>
        <begin position="26"/>
        <end position="46"/>
    </location>
</feature>
<organism evidence="11 12">
    <name type="scientific">Paenibacillus gyeongsangnamensis</name>
    <dbReference type="NCBI Taxonomy" id="3388067"/>
    <lineage>
        <taxon>Bacteria</taxon>
        <taxon>Bacillati</taxon>
        <taxon>Bacillota</taxon>
        <taxon>Bacilli</taxon>
        <taxon>Bacillales</taxon>
        <taxon>Paenibacillaceae</taxon>
        <taxon>Paenibacillus</taxon>
    </lineage>
</organism>
<evidence type="ECO:0000256" key="9">
    <source>
        <dbReference type="SAM" id="Phobius"/>
    </source>
</evidence>
<dbReference type="EC" id="2.7.13.3" evidence="2"/>
<sequence>MIFISLLFLTFSILFTYKKLNNISTRFMYGIIIGWILSFVSFTLYLSKFNYYYNIIYSFFNFSPGTWNYLVLTKFNPNLLIRMFNDGVILFQCSMLCFIVSLAQGPKPKAQRMFYSAVTFLFIFELIAYDPLFNIAWQNRMPFGLNFDIVDRTLRGIRFITIAIAFIILINDYLKYPKIKFIKNLTLLNILGLIPVIIIHILLFWWAPKNLVKATYLEGYYNYLQPPLGSNPMVLLILPYAVYLALTFMIAVIYKYNSIENYRKNKDIQIKKSIDTATLGARAFTHALKNHLLAIRSEAEYLKERHAQDKDSIYSLDLILQSCDSSMGSINEAADKLKNIQLNLQPHALDRPVKQALALLNPRESKIDIRMISGRVQSLAYMDLHHLAEAIFNLLENAMDSMAYQEDGIIKVETAEQNGWGIIRISDNGPGVLEEHLDSIFDPFFTTKSSVNNWGIGLSYCHKIVTGHDGKIQVESIIGQGTAFTIFLPLI</sequence>